<protein>
    <submittedName>
        <fullName evidence="1">Uncharacterized protein</fullName>
    </submittedName>
</protein>
<comment type="caution">
    <text evidence="1">The sequence shown here is derived from an EMBL/GenBank/DDBJ whole genome shotgun (WGS) entry which is preliminary data.</text>
</comment>
<gene>
    <name evidence="1" type="ORF">QFC24_005552</name>
</gene>
<evidence type="ECO:0000313" key="1">
    <source>
        <dbReference type="EMBL" id="KAJ9119838.1"/>
    </source>
</evidence>
<evidence type="ECO:0000313" key="2">
    <source>
        <dbReference type="Proteomes" id="UP001234202"/>
    </source>
</evidence>
<accession>A0ACC2X8C4</accession>
<keyword evidence="2" id="KW-1185">Reference proteome</keyword>
<name>A0ACC2X8C4_9TREE</name>
<dbReference type="EMBL" id="JASBWV010000023">
    <property type="protein sequence ID" value="KAJ9119838.1"/>
    <property type="molecule type" value="Genomic_DNA"/>
</dbReference>
<sequence>MVGIFLQDLPFDLDIACPISIPWHASVELEIPTSGSLIHADEAEEQDEVYDYLRRRYWETLYLPESLAPVESLCADLLRIRRDPSVGTSGSLGLIDGQPSNLELSDVAAGKNEFRQSTAEVNYNGAKMSEIMEQEEQYLENGSLSDEKAVSKKKRKREPADRSTEEARSPLHRLLLTIPQLERKHRQDVAAVLSRVLSHHYGLSCPVKSNVPTQQNVHDPSGASLLADSKTSDYLSPLEIRILENALKIRNTSGKAEDDMTALHRTIDAEVEQWYQERRSAKSHTKLQLGSADGIALDSQRHSGQTPDAADTQAPARLLDVHAKKEELLASVMAARIKSLKEQLERREYVLFNLLLASAHTGVVLLQLILLLVINHLYVTVTPSVPEGEDAVDEQDAVQSEDLESEYRKRRSKKKKKKPPTSSSSAMQEAPAEMARVTRRKRRRSITTAVESDYEQASNPAVLLDLYADRVTLWQAIGVGILGEAGLKSNKATVQTSDSLNFEIASDTDDQDESSRPNLMESSMRRAVLPSARTMEEWDWIQRFCVCIVERYFLDINRKFCESFHFKVFGEALTPSELDGDQDQVMDNYDVGSVHTVNTDASAGAGERSFSRAGSVTSVTSRSTIRLESTHSLEPSLGVNGDKHGYPSVENAFGRKPSTNNINSRDPLPRAKSNANSSQLFKNRQVGFTRTNSSYLSATPNGSVSIVMGKRKTMVVPIPANKLPRAERKVSGGNDVLLLIKRVICLLSQTFVDPTIPKKPAAMGNRRSVTGGEDSRYQSESQPSGPATLAFATPSKPRANQFVARSSAAHMYVRDAARQEPTANGQARGVMIPRNFGSSISDHSAGFVAEIPALPNGRRRTMDQQALGRNTSFSVTSKAFSDSQRATESYMSAKTPFAMESMDADDLADFMVDTDDEDEPSLGNGMVGSRGLNDTLLQSRNTQVDQDVQEVPETPLKAR</sequence>
<dbReference type="Proteomes" id="UP001234202">
    <property type="component" value="Unassembled WGS sequence"/>
</dbReference>
<organism evidence="1 2">
    <name type="scientific">Naganishia onofrii</name>
    <dbReference type="NCBI Taxonomy" id="1851511"/>
    <lineage>
        <taxon>Eukaryota</taxon>
        <taxon>Fungi</taxon>
        <taxon>Dikarya</taxon>
        <taxon>Basidiomycota</taxon>
        <taxon>Agaricomycotina</taxon>
        <taxon>Tremellomycetes</taxon>
        <taxon>Filobasidiales</taxon>
        <taxon>Filobasidiaceae</taxon>
        <taxon>Naganishia</taxon>
    </lineage>
</organism>
<proteinExistence type="predicted"/>
<reference evidence="1" key="1">
    <citation type="submission" date="2023-04" db="EMBL/GenBank/DDBJ databases">
        <title>Draft Genome sequencing of Naganishia species isolated from polar environments using Oxford Nanopore Technology.</title>
        <authorList>
            <person name="Leo P."/>
            <person name="Venkateswaran K."/>
        </authorList>
    </citation>
    <scope>NUCLEOTIDE SEQUENCE</scope>
    <source>
        <strain evidence="1">DBVPG 5303</strain>
    </source>
</reference>